<evidence type="ECO:0000256" key="2">
    <source>
        <dbReference type="ARBA" id="ARBA00022723"/>
    </source>
</evidence>
<keyword evidence="2" id="KW-0479">Metal-binding</keyword>
<evidence type="ECO:0000256" key="3">
    <source>
        <dbReference type="ARBA" id="ARBA00023239"/>
    </source>
</evidence>
<evidence type="ECO:0000256" key="4">
    <source>
        <dbReference type="SAM" id="MobiDB-lite"/>
    </source>
</evidence>
<evidence type="ECO:0000259" key="5">
    <source>
        <dbReference type="PROSITE" id="PS50991"/>
    </source>
</evidence>
<protein>
    <submittedName>
        <fullName evidence="6">Hydroxymethylglutaryl-CoA lyase</fullName>
    </submittedName>
</protein>
<dbReference type="Gene3D" id="3.20.20.70">
    <property type="entry name" value="Aldolase class I"/>
    <property type="match status" value="1"/>
</dbReference>
<dbReference type="CDD" id="cd07938">
    <property type="entry name" value="DRE_TIM_HMGL"/>
    <property type="match status" value="1"/>
</dbReference>
<dbReference type="GO" id="GO:0046951">
    <property type="term" value="P:ketone body biosynthetic process"/>
    <property type="evidence" value="ECO:0007669"/>
    <property type="project" value="TreeGrafter"/>
</dbReference>
<keyword evidence="3 6" id="KW-0456">Lyase</keyword>
<dbReference type="EMBL" id="CP109546">
    <property type="protein sequence ID" value="WTZ13015.1"/>
    <property type="molecule type" value="Genomic_DNA"/>
</dbReference>
<dbReference type="SUPFAM" id="SSF51569">
    <property type="entry name" value="Aldolase"/>
    <property type="match status" value="1"/>
</dbReference>
<accession>A0AAU3I9L5</accession>
<dbReference type="InterPro" id="IPR043594">
    <property type="entry name" value="HMGL"/>
</dbReference>
<evidence type="ECO:0000313" key="6">
    <source>
        <dbReference type="EMBL" id="WTZ13015.1"/>
    </source>
</evidence>
<comment type="similarity">
    <text evidence="1">Belongs to the HMG-CoA lyase family.</text>
</comment>
<name>A0AAU3I9L5_9ACTN</name>
<dbReference type="PANTHER" id="PTHR42738:SF7">
    <property type="entry name" value="HYDROXYMETHYLGLUTARYL-COA LYASE"/>
    <property type="match status" value="1"/>
</dbReference>
<proteinExistence type="inferred from homology"/>
<dbReference type="PROSITE" id="PS50991">
    <property type="entry name" value="PYR_CT"/>
    <property type="match status" value="1"/>
</dbReference>
<dbReference type="InterPro" id="IPR013785">
    <property type="entry name" value="Aldolase_TIM"/>
</dbReference>
<dbReference type="Pfam" id="PF00682">
    <property type="entry name" value="HMGL-like"/>
    <property type="match status" value="1"/>
</dbReference>
<dbReference type="GO" id="GO:0006552">
    <property type="term" value="P:L-leucine catabolic process"/>
    <property type="evidence" value="ECO:0007669"/>
    <property type="project" value="TreeGrafter"/>
</dbReference>
<feature type="domain" description="Pyruvate carboxyltransferase" evidence="5">
    <location>
        <begin position="3"/>
        <end position="268"/>
    </location>
</feature>
<dbReference type="GO" id="GO:0004419">
    <property type="term" value="F:hydroxymethylglutaryl-CoA lyase activity"/>
    <property type="evidence" value="ECO:0007669"/>
    <property type="project" value="TreeGrafter"/>
</dbReference>
<gene>
    <name evidence="6" type="ORF">OG699_36690</name>
</gene>
<dbReference type="InterPro" id="IPR000891">
    <property type="entry name" value="PYR_CT"/>
</dbReference>
<dbReference type="PANTHER" id="PTHR42738">
    <property type="entry name" value="HYDROXYMETHYLGLUTARYL-COA LYASE"/>
    <property type="match status" value="1"/>
</dbReference>
<dbReference type="AlphaFoldDB" id="A0AAU3I9L5"/>
<organism evidence="6">
    <name type="scientific">Streptomyces sp. NBC_01393</name>
    <dbReference type="NCBI Taxonomy" id="2903851"/>
    <lineage>
        <taxon>Bacteria</taxon>
        <taxon>Bacillati</taxon>
        <taxon>Actinomycetota</taxon>
        <taxon>Actinomycetes</taxon>
        <taxon>Kitasatosporales</taxon>
        <taxon>Streptomycetaceae</taxon>
        <taxon>Streptomyces</taxon>
    </lineage>
</organism>
<reference evidence="6" key="1">
    <citation type="submission" date="2022-10" db="EMBL/GenBank/DDBJ databases">
        <title>The complete genomes of actinobacterial strains from the NBC collection.</title>
        <authorList>
            <person name="Joergensen T.S."/>
            <person name="Alvarez Arevalo M."/>
            <person name="Sterndorff E.B."/>
            <person name="Faurdal D."/>
            <person name="Vuksanovic O."/>
            <person name="Mourched A.-S."/>
            <person name="Charusanti P."/>
            <person name="Shaw S."/>
            <person name="Blin K."/>
            <person name="Weber T."/>
        </authorList>
    </citation>
    <scope>NUCLEOTIDE SEQUENCE</scope>
    <source>
        <strain evidence="6">NBC_01393</strain>
    </source>
</reference>
<dbReference type="NCBIfam" id="NF004283">
    <property type="entry name" value="PRK05692.1"/>
    <property type="match status" value="1"/>
</dbReference>
<feature type="region of interest" description="Disordered" evidence="4">
    <location>
        <begin position="1"/>
        <end position="21"/>
    </location>
</feature>
<dbReference type="GO" id="GO:0046872">
    <property type="term" value="F:metal ion binding"/>
    <property type="evidence" value="ECO:0007669"/>
    <property type="project" value="UniProtKB-KW"/>
</dbReference>
<sequence length="297" mass="30811">MSVSICEVGPRDGLQNEPEHLSPRQRADFVDRLSATGIGRIEIASFVNPARVPQMAGAEEVCAAVEPADGVGLAALVLNRRGYTRLAETRCTEARMAFCVTETFNERNQGRTVEQSIAEAADIVAAAHADGRRASVTLAASFGCPFEGAVDPGRVLAIAERVAATGADELVFADTIGVGVPRQVTRLLTGAAGLGIPLGLHLHNTRNTGYANAYAGVEAGVSVLDSSVAGIGGCPFAPKATGNIATEDLVYLLEGQGVDTGIDLDALLSTAAWITEVLGRPLPGQLLRAGRFPAPAR</sequence>
<evidence type="ECO:0000256" key="1">
    <source>
        <dbReference type="ARBA" id="ARBA00009405"/>
    </source>
</evidence>